<feature type="active site" description="Proton donor" evidence="8">
    <location>
        <position position="144"/>
    </location>
</feature>
<dbReference type="PROSITE" id="PS51747">
    <property type="entry name" value="CYT_DCMP_DEAMINASES_2"/>
    <property type="match status" value="1"/>
</dbReference>
<evidence type="ECO:0000313" key="10">
    <source>
        <dbReference type="EMBL" id="EGZ46809.1"/>
    </source>
</evidence>
<dbReference type="GO" id="GO:0002100">
    <property type="term" value="P:tRNA wobble adenosine to inosine editing"/>
    <property type="evidence" value="ECO:0007669"/>
    <property type="project" value="UniProtKB-UniRule"/>
</dbReference>
<sequence>MQLTTPPLAPKTLHTLNSIGIHTLEDLRQTGAPTAFLLLKAAGLTVTRSTLWQLAALLQNTTPQTLCLSEKNSLLEAIRNHPPVDMFPPQTEMEAFMRLALQQAEQSAALGEIPVGAVVVHNGTLITAAHNTCINSCNISQHAEIRALAAAGAALQNYRLDGCDVYVTIEPCSMCASALIQARVRRVIYGAAEPKTGAAGSIMNLFTNTLLNKHTAIKGGILSAECSSILQRFFQNKRS</sequence>
<dbReference type="Gene3D" id="1.10.150.20">
    <property type="entry name" value="5' to 3' exonuclease, C-terminal subdomain"/>
    <property type="match status" value="1"/>
</dbReference>
<dbReference type="InterPro" id="IPR058535">
    <property type="entry name" value="MafB19-deam"/>
</dbReference>
<comment type="function">
    <text evidence="8">Catalyzes the deamination of adenosine to inosine at the wobble position 34 of tRNA(Arg2).</text>
</comment>
<proteinExistence type="inferred from homology"/>
<evidence type="ECO:0000256" key="4">
    <source>
        <dbReference type="ARBA" id="ARBA00022723"/>
    </source>
</evidence>
<keyword evidence="11" id="KW-1185">Reference proteome</keyword>
<dbReference type="Pfam" id="PF04994">
    <property type="entry name" value="TfoX_C"/>
    <property type="match status" value="1"/>
</dbReference>
<dbReference type="AlphaFoldDB" id="G4CQ81"/>
<feature type="binding site" evidence="8">
    <location>
        <position position="175"/>
    </location>
    <ligand>
        <name>Zn(2+)</name>
        <dbReference type="ChEBI" id="CHEBI:29105"/>
        <note>catalytic</note>
    </ligand>
</feature>
<dbReference type="PANTHER" id="PTHR11079:SF202">
    <property type="entry name" value="TRNA-SPECIFIC ADENOSINE DEAMINASE"/>
    <property type="match status" value="1"/>
</dbReference>
<evidence type="ECO:0000259" key="9">
    <source>
        <dbReference type="PROSITE" id="PS51747"/>
    </source>
</evidence>
<dbReference type="PROSITE" id="PS00903">
    <property type="entry name" value="CYT_DCMP_DEAMINASES_1"/>
    <property type="match status" value="1"/>
</dbReference>
<dbReference type="Proteomes" id="UP000005336">
    <property type="component" value="Unassembled WGS sequence"/>
</dbReference>
<dbReference type="NCBIfam" id="NF008113">
    <property type="entry name" value="PRK10860.1"/>
    <property type="match status" value="1"/>
</dbReference>
<dbReference type="RefSeq" id="WP_009116382.1">
    <property type="nucleotide sequence ID" value="NZ_JH165159.1"/>
</dbReference>
<keyword evidence="6 8" id="KW-0862">Zinc</keyword>
<evidence type="ECO:0000256" key="1">
    <source>
        <dbReference type="ARBA" id="ARBA00010669"/>
    </source>
</evidence>
<gene>
    <name evidence="8 10" type="primary">tadA</name>
    <name evidence="10" type="ORF">HMPREF9370_1241</name>
</gene>
<dbReference type="PATRIC" id="fig|1030841.3.peg.1222"/>
<dbReference type="HAMAP" id="MF_00972">
    <property type="entry name" value="tRNA_aden_deaminase"/>
    <property type="match status" value="1"/>
</dbReference>
<evidence type="ECO:0000313" key="11">
    <source>
        <dbReference type="Proteomes" id="UP000005336"/>
    </source>
</evidence>
<evidence type="ECO:0000256" key="7">
    <source>
        <dbReference type="ARBA" id="ARBA00048045"/>
    </source>
</evidence>
<name>G4CQ81_9NEIS</name>
<dbReference type="CDD" id="cd01285">
    <property type="entry name" value="nucleoside_deaminase"/>
    <property type="match status" value="1"/>
</dbReference>
<evidence type="ECO:0000256" key="5">
    <source>
        <dbReference type="ARBA" id="ARBA00022801"/>
    </source>
</evidence>
<dbReference type="InterPro" id="IPR028883">
    <property type="entry name" value="tRNA_aden_deaminase"/>
</dbReference>
<dbReference type="PANTHER" id="PTHR11079">
    <property type="entry name" value="CYTOSINE DEAMINASE FAMILY MEMBER"/>
    <property type="match status" value="1"/>
</dbReference>
<feature type="binding site" evidence="8">
    <location>
        <position position="142"/>
    </location>
    <ligand>
        <name>Zn(2+)</name>
        <dbReference type="ChEBI" id="CHEBI:29105"/>
        <note>catalytic</note>
    </ligand>
</feature>
<feature type="domain" description="CMP/dCMP-type deaminase" evidence="9">
    <location>
        <begin position="91"/>
        <end position="202"/>
    </location>
</feature>
<comment type="caution">
    <text evidence="10">The sequence shown here is derived from an EMBL/GenBank/DDBJ whole genome shotgun (WGS) entry which is preliminary data.</text>
</comment>
<dbReference type="Pfam" id="PF14437">
    <property type="entry name" value="MafB19-deam"/>
    <property type="match status" value="1"/>
</dbReference>
<comment type="cofactor">
    <cofactor evidence="8">
        <name>Zn(2+)</name>
        <dbReference type="ChEBI" id="CHEBI:29105"/>
    </cofactor>
    <text evidence="8">Binds 1 zinc ion per subunit.</text>
</comment>
<dbReference type="InterPro" id="IPR002125">
    <property type="entry name" value="CMP_dCMP_dom"/>
</dbReference>
<comment type="catalytic activity">
    <reaction evidence="7 8">
        <text>adenosine(34) in tRNA + H2O + H(+) = inosine(34) in tRNA + NH4(+)</text>
        <dbReference type="Rhea" id="RHEA:43168"/>
        <dbReference type="Rhea" id="RHEA-COMP:10373"/>
        <dbReference type="Rhea" id="RHEA-COMP:10374"/>
        <dbReference type="ChEBI" id="CHEBI:15377"/>
        <dbReference type="ChEBI" id="CHEBI:15378"/>
        <dbReference type="ChEBI" id="CHEBI:28938"/>
        <dbReference type="ChEBI" id="CHEBI:74411"/>
        <dbReference type="ChEBI" id="CHEBI:82852"/>
        <dbReference type="EC" id="3.5.4.33"/>
    </reaction>
</comment>
<dbReference type="STRING" id="1030841.HMPREF9370_1241"/>
<comment type="similarity">
    <text evidence="1">Belongs to the cytidine and deoxycytidylate deaminase family. ADAT2 subfamily.</text>
</comment>
<dbReference type="HOGENOM" id="CLU_025810_2_2_4"/>
<dbReference type="EMBL" id="AGAZ01000044">
    <property type="protein sequence ID" value="EGZ46809.1"/>
    <property type="molecule type" value="Genomic_DNA"/>
</dbReference>
<dbReference type="GO" id="GO:0008270">
    <property type="term" value="F:zinc ion binding"/>
    <property type="evidence" value="ECO:0007669"/>
    <property type="project" value="UniProtKB-UniRule"/>
</dbReference>
<keyword evidence="5 8" id="KW-0378">Hydrolase</keyword>
<keyword evidence="3 8" id="KW-0819">tRNA processing</keyword>
<dbReference type="InterPro" id="IPR016193">
    <property type="entry name" value="Cytidine_deaminase-like"/>
</dbReference>
<evidence type="ECO:0000256" key="2">
    <source>
        <dbReference type="ARBA" id="ARBA00011738"/>
    </source>
</evidence>
<dbReference type="Gene3D" id="3.40.140.10">
    <property type="entry name" value="Cytidine Deaminase, domain 2"/>
    <property type="match status" value="1"/>
</dbReference>
<dbReference type="InterPro" id="IPR007077">
    <property type="entry name" value="TfoX_C"/>
</dbReference>
<protein>
    <recommendedName>
        <fullName evidence="8">tRNA-specific adenosine deaminase</fullName>
        <ecNumber evidence="8">3.5.4.33</ecNumber>
    </recommendedName>
</protein>
<dbReference type="InterPro" id="IPR016192">
    <property type="entry name" value="APOBEC/CMP_deaminase_Zn-bd"/>
</dbReference>
<keyword evidence="4 8" id="KW-0479">Metal-binding</keyword>
<evidence type="ECO:0000256" key="8">
    <source>
        <dbReference type="HAMAP-Rule" id="MF_00972"/>
    </source>
</evidence>
<evidence type="ECO:0000256" key="6">
    <source>
        <dbReference type="ARBA" id="ARBA00022833"/>
    </source>
</evidence>
<dbReference type="EC" id="3.5.4.33" evidence="8"/>
<dbReference type="SUPFAM" id="SSF53927">
    <property type="entry name" value="Cytidine deaminase-like"/>
    <property type="match status" value="1"/>
</dbReference>
<feature type="binding site" evidence="8">
    <location>
        <position position="172"/>
    </location>
    <ligand>
        <name>Zn(2+)</name>
        <dbReference type="ChEBI" id="CHEBI:29105"/>
        <note>catalytic</note>
    </ligand>
</feature>
<reference evidence="10 11" key="1">
    <citation type="submission" date="2011-06" db="EMBL/GenBank/DDBJ databases">
        <authorList>
            <person name="Muzny D."/>
            <person name="Qin X."/>
            <person name="Deng J."/>
            <person name="Jiang H."/>
            <person name="Liu Y."/>
            <person name="Qu J."/>
            <person name="Song X.-Z."/>
            <person name="Zhang L."/>
            <person name="Thornton R."/>
            <person name="Coyle M."/>
            <person name="Francisco L."/>
            <person name="Jackson L."/>
            <person name="Javaid M."/>
            <person name="Korchina V."/>
            <person name="Kovar C."/>
            <person name="Mata R."/>
            <person name="Mathew T."/>
            <person name="Ngo R."/>
            <person name="Nguyen L."/>
            <person name="Nguyen N."/>
            <person name="Okwuonu G."/>
            <person name="Ongeri F."/>
            <person name="Pham C."/>
            <person name="Simmons D."/>
            <person name="Wilczek-Boney K."/>
            <person name="Hale W."/>
            <person name="Jakkamsetti A."/>
            <person name="Pham P."/>
            <person name="Ruth R."/>
            <person name="San Lucas F."/>
            <person name="Warren J."/>
            <person name="Zhang J."/>
            <person name="Zhao Z."/>
            <person name="Zhou C."/>
            <person name="Zhu D."/>
            <person name="Lee S."/>
            <person name="Bess C."/>
            <person name="Blankenburg K."/>
            <person name="Forbes L."/>
            <person name="Fu Q."/>
            <person name="Gubbala S."/>
            <person name="Hirani K."/>
            <person name="Jayaseelan J.C."/>
            <person name="Lara F."/>
            <person name="Munidasa M."/>
            <person name="Palculict T."/>
            <person name="Patil S."/>
            <person name="Pu L.-L."/>
            <person name="Saada N."/>
            <person name="Tang L."/>
            <person name="Weissenberger G."/>
            <person name="Zhu Y."/>
            <person name="Hemphill L."/>
            <person name="Shang Y."/>
            <person name="Youmans B."/>
            <person name="Ayvaz T."/>
            <person name="Ross M."/>
            <person name="Santibanez J."/>
            <person name="Aqrawi P."/>
            <person name="Gross S."/>
            <person name="Joshi V."/>
            <person name="Fowler G."/>
            <person name="Nazareth L."/>
            <person name="Reid J."/>
            <person name="Worley K."/>
            <person name="Petrosino J."/>
            <person name="Highlander S."/>
            <person name="Gibbs R."/>
        </authorList>
    </citation>
    <scope>NUCLEOTIDE SEQUENCE [LARGE SCALE GENOMIC DNA]</scope>
    <source>
        <strain evidence="10 11">9715</strain>
    </source>
</reference>
<evidence type="ECO:0000256" key="3">
    <source>
        <dbReference type="ARBA" id="ARBA00022694"/>
    </source>
</evidence>
<accession>G4CQ81</accession>
<dbReference type="OrthoDB" id="9802676at2"/>
<organism evidence="10 11">
    <name type="scientific">Neisseria wadsworthii 9715</name>
    <dbReference type="NCBI Taxonomy" id="1030841"/>
    <lineage>
        <taxon>Bacteria</taxon>
        <taxon>Pseudomonadati</taxon>
        <taxon>Pseudomonadota</taxon>
        <taxon>Betaproteobacteria</taxon>
        <taxon>Neisseriales</taxon>
        <taxon>Neisseriaceae</taxon>
        <taxon>Neisseria</taxon>
    </lineage>
</organism>
<comment type="subunit">
    <text evidence="2 8">Homodimer.</text>
</comment>
<dbReference type="GO" id="GO:0052717">
    <property type="term" value="F:tRNA-specific adenosine-34 deaminase activity"/>
    <property type="evidence" value="ECO:0007669"/>
    <property type="project" value="UniProtKB-UniRule"/>
</dbReference>